<sequence>MSQVEGQRRRAGSRLASRTFAAACLMGATALAGCGAGGSGHLHDAGIVASTDVWGSVARAVAGRHLDVKSILRGSNVDPHTYQATAADAASVADARLVICNGGGYDPWLTQVLAQHPDIKPVDAYSFAPKPDNATPPNEHVFYDLTVAKAVATTIADRLAADDANDAADYRANAAAFDRDADAVVAAERSIARTYPDVSVVATEPVAYYLLQATGLVDRTPPAFAKANENGTDPAPADMAFVLDLVNHRQVAAVLVNPQTETPAITGLQDAAQRAGVPVVLVTESLPDGMEYLNWQRATVNQLQAALRSGRTDAGH</sequence>
<dbReference type="SUPFAM" id="SSF53807">
    <property type="entry name" value="Helical backbone' metal receptor"/>
    <property type="match status" value="1"/>
</dbReference>
<dbReference type="OrthoDB" id="5296019at2"/>
<dbReference type="Pfam" id="PF01297">
    <property type="entry name" value="ZnuA"/>
    <property type="match status" value="1"/>
</dbReference>
<dbReference type="InterPro" id="IPR050492">
    <property type="entry name" value="Bact_metal-bind_prot9"/>
</dbReference>
<keyword evidence="4 5" id="KW-0732">Signal</keyword>
<keyword evidence="3" id="KW-0479">Metal-binding</keyword>
<dbReference type="EMBL" id="MIHC01000046">
    <property type="protein sequence ID" value="ODR03517.1"/>
    <property type="molecule type" value="Genomic_DNA"/>
</dbReference>
<evidence type="ECO:0000256" key="5">
    <source>
        <dbReference type="SAM" id="SignalP"/>
    </source>
</evidence>
<accession>A0A1E3SN01</accession>
<keyword evidence="7" id="KW-1185">Reference proteome</keyword>
<dbReference type="Gene3D" id="3.40.50.1980">
    <property type="entry name" value="Nitrogenase molybdenum iron protein domain"/>
    <property type="match status" value="2"/>
</dbReference>
<name>A0A1E3SN01_9MYCO</name>
<organism evidence="6 7">
    <name type="scientific">Mycobacterium sherrisii</name>
    <dbReference type="NCBI Taxonomy" id="243061"/>
    <lineage>
        <taxon>Bacteria</taxon>
        <taxon>Bacillati</taxon>
        <taxon>Actinomycetota</taxon>
        <taxon>Actinomycetes</taxon>
        <taxon>Mycobacteriales</taxon>
        <taxon>Mycobacteriaceae</taxon>
        <taxon>Mycobacterium</taxon>
        <taxon>Mycobacterium simiae complex</taxon>
    </lineage>
</organism>
<evidence type="ECO:0000256" key="4">
    <source>
        <dbReference type="ARBA" id="ARBA00022729"/>
    </source>
</evidence>
<dbReference type="GO" id="GO:0030313">
    <property type="term" value="C:cell envelope"/>
    <property type="evidence" value="ECO:0007669"/>
    <property type="project" value="UniProtKB-SubCell"/>
</dbReference>
<proteinExistence type="predicted"/>
<evidence type="ECO:0000256" key="3">
    <source>
        <dbReference type="ARBA" id="ARBA00022723"/>
    </source>
</evidence>
<dbReference type="GO" id="GO:0030001">
    <property type="term" value="P:metal ion transport"/>
    <property type="evidence" value="ECO:0007669"/>
    <property type="project" value="InterPro"/>
</dbReference>
<comment type="subcellular location">
    <subcellularLocation>
        <location evidence="1">Cell envelope</location>
    </subcellularLocation>
</comment>
<reference evidence="7" key="1">
    <citation type="submission" date="2016-09" db="EMBL/GenBank/DDBJ databases">
        <authorList>
            <person name="Greninger A.L."/>
            <person name="Jerome K.R."/>
            <person name="Mcnair B."/>
            <person name="Wallis C."/>
            <person name="Fang F."/>
        </authorList>
    </citation>
    <scope>NUCLEOTIDE SEQUENCE [LARGE SCALE GENOMIC DNA]</scope>
    <source>
        <strain evidence="7">BC1_M4</strain>
    </source>
</reference>
<dbReference type="InterPro" id="IPR006127">
    <property type="entry name" value="ZnuA-like"/>
</dbReference>
<dbReference type="PANTHER" id="PTHR42953:SF1">
    <property type="entry name" value="METAL-BINDING PROTEIN HI_0362-RELATED"/>
    <property type="match status" value="1"/>
</dbReference>
<dbReference type="STRING" id="243061.AWC25_24110"/>
<comment type="caution">
    <text evidence="6">The sequence shown here is derived from an EMBL/GenBank/DDBJ whole genome shotgun (WGS) entry which is preliminary data.</text>
</comment>
<dbReference type="Proteomes" id="UP000094224">
    <property type="component" value="Unassembled WGS sequence"/>
</dbReference>
<evidence type="ECO:0000256" key="2">
    <source>
        <dbReference type="ARBA" id="ARBA00022448"/>
    </source>
</evidence>
<dbReference type="GO" id="GO:0046872">
    <property type="term" value="F:metal ion binding"/>
    <property type="evidence" value="ECO:0007669"/>
    <property type="project" value="UniProtKB-KW"/>
</dbReference>
<dbReference type="AlphaFoldDB" id="A0A1E3SN01"/>
<evidence type="ECO:0000313" key="7">
    <source>
        <dbReference type="Proteomes" id="UP000094224"/>
    </source>
</evidence>
<keyword evidence="2" id="KW-0813">Transport</keyword>
<protein>
    <submittedName>
        <fullName evidence="6">ABC transporter substrate-binding protein</fullName>
    </submittedName>
</protein>
<gene>
    <name evidence="6" type="ORF">BHQ21_21715</name>
</gene>
<evidence type="ECO:0000313" key="6">
    <source>
        <dbReference type="EMBL" id="ODR03517.1"/>
    </source>
</evidence>
<dbReference type="PANTHER" id="PTHR42953">
    <property type="entry name" value="HIGH-AFFINITY ZINC UPTAKE SYSTEM PROTEIN ZNUA-RELATED"/>
    <property type="match status" value="1"/>
</dbReference>
<evidence type="ECO:0000256" key="1">
    <source>
        <dbReference type="ARBA" id="ARBA00004196"/>
    </source>
</evidence>
<feature type="chain" id="PRO_5015063596" evidence="5">
    <location>
        <begin position="33"/>
        <end position="316"/>
    </location>
</feature>
<feature type="signal peptide" evidence="5">
    <location>
        <begin position="1"/>
        <end position="32"/>
    </location>
</feature>